<reference evidence="2 3" key="1">
    <citation type="journal article" date="2014" name="BMC Genomics">
        <title>Comparison of environmental and isolate Sulfobacillus genomes reveals diverse carbon, sulfur, nitrogen, and hydrogen metabolisms.</title>
        <authorList>
            <person name="Justice N.B."/>
            <person name="Norman A."/>
            <person name="Brown C.T."/>
            <person name="Singh A."/>
            <person name="Thomas B.C."/>
            <person name="Banfield J.F."/>
        </authorList>
    </citation>
    <scope>NUCLEOTIDE SEQUENCE [LARGE SCALE GENOMIC DNA]</scope>
    <source>
        <strain evidence="2">AMDSBA1</strain>
    </source>
</reference>
<dbReference type="SMART" id="SM00849">
    <property type="entry name" value="Lactamase_B"/>
    <property type="match status" value="1"/>
</dbReference>
<evidence type="ECO:0000313" key="3">
    <source>
        <dbReference type="Proteomes" id="UP000242699"/>
    </source>
</evidence>
<dbReference type="InterPro" id="IPR036866">
    <property type="entry name" value="RibonucZ/Hydroxyglut_hydro"/>
</dbReference>
<sequence length="316" mass="35830">MRPALCEGQEIMSKIKSFESLMGKENFLRVHVIFGQREAILVDTAMRGYEHLIEEALAFLRSQQMSLAWIVNTHAHHDHIGLNYLVQHQTGARIVSHPWGKRWLADPDINYREFVLEYPGLIKDTPALRHEVYDTLGEGTSLDIGVIGGEHVYLDGATDIEIVDTSGHVAGEIGLLVIDEQTLILGDALVGLTLPMFHGYVDPLRYRETLQRIRDLVVTGRVCRLLSSHLPLFQDPDEILHAVSLRVNEMEEIHQLVLERIGQQPSTLRDIWLSVSKLKNKQAEFRGLAMVAGHIAHLQFERRVAEENGTYRLLDS</sequence>
<organism evidence="2 3">
    <name type="scientific">Sulfobacillus benefaciens</name>
    <dbReference type="NCBI Taxonomy" id="453960"/>
    <lineage>
        <taxon>Bacteria</taxon>
        <taxon>Bacillati</taxon>
        <taxon>Bacillota</taxon>
        <taxon>Clostridia</taxon>
        <taxon>Eubacteriales</taxon>
        <taxon>Clostridiales Family XVII. Incertae Sedis</taxon>
        <taxon>Sulfobacillus</taxon>
    </lineage>
</organism>
<dbReference type="InterPro" id="IPR050855">
    <property type="entry name" value="NDM-1-like"/>
</dbReference>
<name>A0A2T2WQM7_9FIRM</name>
<evidence type="ECO:0000259" key="1">
    <source>
        <dbReference type="SMART" id="SM00849"/>
    </source>
</evidence>
<dbReference type="SUPFAM" id="SSF56281">
    <property type="entry name" value="Metallo-hydrolase/oxidoreductase"/>
    <property type="match status" value="1"/>
</dbReference>
<protein>
    <recommendedName>
        <fullName evidence="1">Metallo-beta-lactamase domain-containing protein</fullName>
    </recommendedName>
</protein>
<dbReference type="Proteomes" id="UP000242699">
    <property type="component" value="Unassembled WGS sequence"/>
</dbReference>
<dbReference type="AlphaFoldDB" id="A0A2T2WQM7"/>
<dbReference type="Gene3D" id="3.60.15.10">
    <property type="entry name" value="Ribonuclease Z/Hydroxyacylglutathione hydrolase-like"/>
    <property type="match status" value="1"/>
</dbReference>
<dbReference type="PANTHER" id="PTHR42951">
    <property type="entry name" value="METALLO-BETA-LACTAMASE DOMAIN-CONTAINING"/>
    <property type="match status" value="1"/>
</dbReference>
<comment type="caution">
    <text evidence="2">The sequence shown here is derived from an EMBL/GenBank/DDBJ whole genome shotgun (WGS) entry which is preliminary data.</text>
</comment>
<evidence type="ECO:0000313" key="2">
    <source>
        <dbReference type="EMBL" id="PSR24545.1"/>
    </source>
</evidence>
<dbReference type="InterPro" id="IPR001279">
    <property type="entry name" value="Metallo-B-lactamas"/>
</dbReference>
<dbReference type="EMBL" id="PXYT01000074">
    <property type="protein sequence ID" value="PSR24545.1"/>
    <property type="molecule type" value="Genomic_DNA"/>
</dbReference>
<gene>
    <name evidence="2" type="ORF">C7B43_18765</name>
</gene>
<accession>A0A2T2WQM7</accession>
<feature type="domain" description="Metallo-beta-lactamase" evidence="1">
    <location>
        <begin position="27"/>
        <end position="229"/>
    </location>
</feature>
<dbReference type="Pfam" id="PF00753">
    <property type="entry name" value="Lactamase_B"/>
    <property type="match status" value="1"/>
</dbReference>
<proteinExistence type="predicted"/>